<sequence length="328" mass="38548">MNKEKWNEICYLLSEKNFPSDLSETDFGQKVIQALRILDWKEYKGEIEKEHSLQFGSVNKLRPDFIIKLDNSRLFVIEIKLPSIPINSTFQRQLFSYMRQLKLDYGILIGQAIQIFYDGNLINQDDPILLETIQFTEDSEKGQKFVELFSKESYSTELLKLFTLNALKKINRKEEHKKLTEKILSESYQEKMAELIKQDFLSEYDGELIESVLKELKVEIKSKKTETPQSDLPKKQYSEPRIIDYSNGILPIELNPSSESDFKRRLLLTKTAYITTFYKNGTSKQKVWNAHRFRETSGVLGNLRSRPEFRNGKWQKLGIEKVYVSIDR</sequence>
<dbReference type="OrthoDB" id="872472at2"/>
<reference evidence="1 2" key="1">
    <citation type="submission" date="2017-08" db="EMBL/GenBank/DDBJ databases">
        <title>The complete genome sequence of Maribacter sp. B1, isolated from deep-sea sediment.</title>
        <authorList>
            <person name="Wu Y.-H."/>
            <person name="Cheng H."/>
            <person name="Xu X.-W."/>
        </authorList>
    </citation>
    <scope>NUCLEOTIDE SEQUENCE [LARGE SCALE GENOMIC DNA]</scope>
    <source>
        <strain evidence="1 2">B1</strain>
    </source>
</reference>
<proteinExistence type="predicted"/>
<dbReference type="Proteomes" id="UP000215244">
    <property type="component" value="Chromosome"/>
</dbReference>
<accession>A0A223V3M7</accession>
<dbReference type="KEGG" id="marb:CJ263_05580"/>
<organism evidence="1 2">
    <name type="scientific">Maribacter cobaltidurans</name>
    <dbReference type="NCBI Taxonomy" id="1178778"/>
    <lineage>
        <taxon>Bacteria</taxon>
        <taxon>Pseudomonadati</taxon>
        <taxon>Bacteroidota</taxon>
        <taxon>Flavobacteriia</taxon>
        <taxon>Flavobacteriales</taxon>
        <taxon>Flavobacteriaceae</taxon>
        <taxon>Maribacter</taxon>
    </lineage>
</organism>
<dbReference type="AlphaFoldDB" id="A0A223V3M7"/>
<dbReference type="EMBL" id="CP022957">
    <property type="protein sequence ID" value="ASV29730.1"/>
    <property type="molecule type" value="Genomic_DNA"/>
</dbReference>
<evidence type="ECO:0000313" key="2">
    <source>
        <dbReference type="Proteomes" id="UP000215244"/>
    </source>
</evidence>
<keyword evidence="2" id="KW-1185">Reference proteome</keyword>
<protein>
    <submittedName>
        <fullName evidence="1">Uncharacterized protein</fullName>
    </submittedName>
</protein>
<gene>
    <name evidence="1" type="ORF">CJ263_05580</name>
</gene>
<evidence type="ECO:0000313" key="1">
    <source>
        <dbReference type="EMBL" id="ASV29730.1"/>
    </source>
</evidence>
<name>A0A223V3M7_9FLAO</name>
<dbReference type="RefSeq" id="WP_094996354.1">
    <property type="nucleotide sequence ID" value="NZ_BMJL01000001.1"/>
</dbReference>